<dbReference type="GO" id="GO:0051015">
    <property type="term" value="F:actin filament binding"/>
    <property type="evidence" value="ECO:0007669"/>
    <property type="project" value="TreeGrafter"/>
</dbReference>
<evidence type="ECO:0000259" key="2">
    <source>
        <dbReference type="SMART" id="SM01007"/>
    </source>
</evidence>
<dbReference type="GO" id="GO:0005856">
    <property type="term" value="C:cytoskeleton"/>
    <property type="evidence" value="ECO:0007669"/>
    <property type="project" value="TreeGrafter"/>
</dbReference>
<dbReference type="SUPFAM" id="SSF53639">
    <property type="entry name" value="AraD/HMP-PK domain-like"/>
    <property type="match status" value="1"/>
</dbReference>
<comment type="caution">
    <text evidence="3">The sequence shown here is derived from an EMBL/GenBank/DDBJ whole genome shotgun (WGS) entry which is preliminary data.</text>
</comment>
<gene>
    <name evidence="3" type="ORF">FOZ76_25645</name>
</gene>
<dbReference type="AlphaFoldDB" id="A0A556A800"/>
<dbReference type="Pfam" id="PF00596">
    <property type="entry name" value="Aldolase_II"/>
    <property type="match status" value="1"/>
</dbReference>
<dbReference type="Proteomes" id="UP000318405">
    <property type="component" value="Unassembled WGS sequence"/>
</dbReference>
<dbReference type="InterPro" id="IPR036409">
    <property type="entry name" value="Aldolase_II/adducin_N_sf"/>
</dbReference>
<feature type="domain" description="Class II aldolase/adducin N-terminal" evidence="2">
    <location>
        <begin position="25"/>
        <end position="206"/>
    </location>
</feature>
<sequence length="259" mass="28824">MPVAPIIELPSMQDQVSPAEWQTRVDLAACYRLVEMVGMADMVNSHISARIPDTEHFLINPYGWLFDEITASSLVKIDLDGNIVGRARDDLGINPAGFVVHSAVHAARPDVGCVIHTHTRAGCAVASLKCGLLPISQKAMRFYGHIGYHPYESVVVNLDERKRLAEHLGDKEAMILLNHGLLTANRTIQEGFNTHLALNRACEFQVDAMACGTELVIPSDEVKERTAHLFRPETRRPYGILEWPALLRLLERRNPGYDA</sequence>
<dbReference type="Gene3D" id="3.40.225.10">
    <property type="entry name" value="Class II aldolase/adducin N-terminal domain"/>
    <property type="match status" value="1"/>
</dbReference>
<dbReference type="RefSeq" id="WP_143951121.1">
    <property type="nucleotide sequence ID" value="NZ_BAABMB010000005.1"/>
</dbReference>
<dbReference type="NCBIfam" id="NF005451">
    <property type="entry name" value="PRK07044.1"/>
    <property type="match status" value="1"/>
</dbReference>
<keyword evidence="4" id="KW-1185">Reference proteome</keyword>
<dbReference type="OrthoDB" id="8859181at2"/>
<comment type="similarity">
    <text evidence="1">Belongs to the aldolase class II family.</text>
</comment>
<dbReference type="PANTHER" id="PTHR10672">
    <property type="entry name" value="ADDUCIN"/>
    <property type="match status" value="1"/>
</dbReference>
<reference evidence="3 4" key="1">
    <citation type="submission" date="2019-07" db="EMBL/GenBank/DDBJ databases">
        <title>Qingshengfaniella alkalisoli gen. nov., sp. nov., isolated from saline soil.</title>
        <authorList>
            <person name="Xu L."/>
            <person name="Huang X.-X."/>
            <person name="Sun J.-Q."/>
        </authorList>
    </citation>
    <scope>NUCLEOTIDE SEQUENCE [LARGE SCALE GENOMIC DNA]</scope>
    <source>
        <strain evidence="3 4">DSM 27279</strain>
    </source>
</reference>
<dbReference type="InterPro" id="IPR051017">
    <property type="entry name" value="Aldolase-II_Adducin_sf"/>
</dbReference>
<dbReference type="InterPro" id="IPR001303">
    <property type="entry name" value="Aldolase_II/adducin_N"/>
</dbReference>
<evidence type="ECO:0000313" key="3">
    <source>
        <dbReference type="EMBL" id="TSH89005.1"/>
    </source>
</evidence>
<dbReference type="SMART" id="SM01007">
    <property type="entry name" value="Aldolase_II"/>
    <property type="match status" value="1"/>
</dbReference>
<dbReference type="EMBL" id="VLTJ01000042">
    <property type="protein sequence ID" value="TSH89005.1"/>
    <property type="molecule type" value="Genomic_DNA"/>
</dbReference>
<name>A0A556A800_9BURK</name>
<evidence type="ECO:0000313" key="4">
    <source>
        <dbReference type="Proteomes" id="UP000318405"/>
    </source>
</evidence>
<dbReference type="PANTHER" id="PTHR10672:SF3">
    <property type="entry name" value="PROTEIN HU-LI TAI SHAO"/>
    <property type="match status" value="1"/>
</dbReference>
<organism evidence="3 4">
    <name type="scientific">Verticiella sediminum</name>
    <dbReference type="NCBI Taxonomy" id="1247510"/>
    <lineage>
        <taxon>Bacteria</taxon>
        <taxon>Pseudomonadati</taxon>
        <taxon>Pseudomonadota</taxon>
        <taxon>Betaproteobacteria</taxon>
        <taxon>Burkholderiales</taxon>
        <taxon>Alcaligenaceae</taxon>
        <taxon>Verticiella</taxon>
    </lineage>
</organism>
<evidence type="ECO:0000256" key="1">
    <source>
        <dbReference type="ARBA" id="ARBA00037961"/>
    </source>
</evidence>
<accession>A0A556A800</accession>
<proteinExistence type="inferred from homology"/>
<protein>
    <submittedName>
        <fullName evidence="3">Class II aldolase/adducin family protein</fullName>
    </submittedName>
</protein>